<reference evidence="1 2" key="1">
    <citation type="submission" date="2020-12" db="EMBL/GenBank/DDBJ databases">
        <title>Whole genome sequences of gut porcine anaerobes.</title>
        <authorList>
            <person name="Kubasova T."/>
            <person name="Jahodarova E."/>
            <person name="Rychlik I."/>
        </authorList>
    </citation>
    <scope>NUCLEOTIDE SEQUENCE [LARGE SCALE GENOMIC DNA]</scope>
    <source>
        <strain evidence="1 2">An867</strain>
    </source>
</reference>
<organism evidence="1 2">
    <name type="scientific">Anaeromassilibacillus senegalensis</name>
    <dbReference type="NCBI Taxonomy" id="1673717"/>
    <lineage>
        <taxon>Bacteria</taxon>
        <taxon>Bacillati</taxon>
        <taxon>Bacillota</taxon>
        <taxon>Clostridia</taxon>
        <taxon>Eubacteriales</taxon>
        <taxon>Acutalibacteraceae</taxon>
        <taxon>Anaeromassilibacillus</taxon>
    </lineage>
</organism>
<proteinExistence type="predicted"/>
<dbReference type="RefSeq" id="WP_235323725.1">
    <property type="nucleotide sequence ID" value="NZ_JAFBIT010000002.1"/>
</dbReference>
<protein>
    <submittedName>
        <fullName evidence="1">Uncharacterized protein</fullName>
    </submittedName>
</protein>
<accession>A0ABS9CNG8</accession>
<name>A0ABS9CNG8_9FIRM</name>
<keyword evidence="2" id="KW-1185">Reference proteome</keyword>
<dbReference type="Proteomes" id="UP001299220">
    <property type="component" value="Unassembled WGS sequence"/>
</dbReference>
<comment type="caution">
    <text evidence="1">The sequence shown here is derived from an EMBL/GenBank/DDBJ whole genome shotgun (WGS) entry which is preliminary data.</text>
</comment>
<gene>
    <name evidence="1" type="ORF">JQM67_08765</name>
</gene>
<sequence>MGDGQKYSYHGNGAADIEIMLSDFAGADKVYIACGYTDLRRAFDLKVLIPRSHPDNYIHKNAITAFIAAMAVRIFCILCRDTTS</sequence>
<evidence type="ECO:0000313" key="1">
    <source>
        <dbReference type="EMBL" id="MCF2652693.1"/>
    </source>
</evidence>
<dbReference type="EMBL" id="JAFBIT010000002">
    <property type="protein sequence ID" value="MCF2652693.1"/>
    <property type="molecule type" value="Genomic_DNA"/>
</dbReference>
<evidence type="ECO:0000313" key="2">
    <source>
        <dbReference type="Proteomes" id="UP001299220"/>
    </source>
</evidence>